<sequence length="1080" mass="106853">MRKGGLVTEARLMQQLGSHPNLCQFYRWSTDARGNEYIVCELVPFGSLDKVLAHFGPSLRNRSKLMMCEQICHAMSELASEGVLHRDLAARNILVQSMQPVHIKVSDFGLSRVGPAPSLEPSDSAASEGPSQRGGQPEEAALVPVRWSAPEVLRSGGGWTEKSDVWAYGITCWEIFSNGAEPYPSRSDAEAAAAIVNGELLPRPKNCPQPVYSLMVNCWAADPRQRPSFRQIADVFRRWREATMAAKAASVVGAGGGSGNNSPAASSKLPVLSGPLLGMLPAEPPPASPTMHFQLHQQLHQQLQNKLGIPHSTGPLAQVPEVPLSSCDTPQLLDKGAAGAGVGAGAVSSGPEPAAAGGGYVPIAALWRPDASAAAKALAPIQSGEVLRVIDSGAAAPAAPLPAAALNHSSGTAYTALPAPSATCGGANGADCGACPACSTGGACQGHMQAARGTAASRQLHDAGDLAATATVDAGKPPGRDVAGLQVVSATAPAVQVGDPDCAAVPAAVQLSAEAPSLQPHQAGGLMAVDARQHRGPGPASGPTVGQSMVCSADVWLETAMMNEPTLSHDVSPSQAPGIQTPPQHQQSQPLPPRQLHPSALSVSSGSGGVSMQPANGHLSDPQFGARVHAGQWAAAVGMPGAGDATTAGAAALRADASPAAPGAQSTLVPDGSRLLTGREAPSQPLAASTPARAPSTAAHAGAGALVGAGTMGAGPGAGLAAEPTARYSSSGVLGPAPFTGQPLPRVSRRGGGGGGGGGGPGGFAGMPNFGSMSSGPADDGRRSSRSVSRWAAAASGAGPEAGVAPAAYLAGGSTAGMFYETCVLSMEVETAIDPMISMSTAASNPNNIFRGYPGAGGHAGAGGAAMSSGGVLLGAGGAPVTGAHRLSTAARQLTLGLGDASRPGTSGMDSGERALRSLQGIMFMRQGTAGALSTMDVAADEAGAAAAAEDQELPPTSPAGGGGGAGGEYLGEVELPLNDAASRAPDEGMQAASPRVAGAASLLTAAGLNAPATLGMCGPSGVPSAASVTPAAAGGLATASPGVAAAGLTRPAVASAFAAPAGSSNPYVTIRELHQGNPY</sequence>
<evidence type="ECO:0000259" key="4">
    <source>
        <dbReference type="PROSITE" id="PS50011"/>
    </source>
</evidence>
<dbReference type="PROSITE" id="PS50011">
    <property type="entry name" value="PROTEIN_KINASE_DOM"/>
    <property type="match status" value="1"/>
</dbReference>
<feature type="region of interest" description="Disordered" evidence="3">
    <location>
        <begin position="658"/>
        <end position="699"/>
    </location>
</feature>
<dbReference type="InterPro" id="IPR008266">
    <property type="entry name" value="Tyr_kinase_AS"/>
</dbReference>
<dbReference type="InterPro" id="IPR011009">
    <property type="entry name" value="Kinase-like_dom_sf"/>
</dbReference>
<feature type="compositionally biased region" description="Polar residues" evidence="3">
    <location>
        <begin position="566"/>
        <end position="578"/>
    </location>
</feature>
<dbReference type="InterPro" id="IPR001245">
    <property type="entry name" value="Ser-Thr/Tyr_kinase_cat_dom"/>
</dbReference>
<dbReference type="GO" id="GO:0004713">
    <property type="term" value="F:protein tyrosine kinase activity"/>
    <property type="evidence" value="ECO:0007669"/>
    <property type="project" value="InterPro"/>
</dbReference>
<evidence type="ECO:0000313" key="5">
    <source>
        <dbReference type="EMBL" id="KAG2444388.1"/>
    </source>
</evidence>
<feature type="compositionally biased region" description="Gly residues" evidence="3">
    <location>
        <begin position="960"/>
        <end position="970"/>
    </location>
</feature>
<reference evidence="5" key="1">
    <citation type="journal article" date="2020" name="bioRxiv">
        <title>Comparative genomics of Chlamydomonas.</title>
        <authorList>
            <person name="Craig R.J."/>
            <person name="Hasan A.R."/>
            <person name="Ness R.W."/>
            <person name="Keightley P.D."/>
        </authorList>
    </citation>
    <scope>NUCLEOTIDE SEQUENCE</scope>
    <source>
        <strain evidence="5">SAG 7.73</strain>
    </source>
</reference>
<dbReference type="InterPro" id="IPR020635">
    <property type="entry name" value="Tyr_kinase_cat_dom"/>
</dbReference>
<dbReference type="SUPFAM" id="SSF56112">
    <property type="entry name" value="Protein kinase-like (PK-like)"/>
    <property type="match status" value="1"/>
</dbReference>
<dbReference type="Gene3D" id="1.10.510.10">
    <property type="entry name" value="Transferase(Phosphotransferase) domain 1"/>
    <property type="match status" value="1"/>
</dbReference>
<evidence type="ECO:0000313" key="6">
    <source>
        <dbReference type="Proteomes" id="UP000650467"/>
    </source>
</evidence>
<feature type="domain" description="Protein kinase" evidence="4">
    <location>
        <begin position="1"/>
        <end position="240"/>
    </location>
</feature>
<evidence type="ECO:0000256" key="2">
    <source>
        <dbReference type="ARBA" id="ARBA00022840"/>
    </source>
</evidence>
<dbReference type="PRINTS" id="PR00109">
    <property type="entry name" value="TYRKINASE"/>
</dbReference>
<feature type="region of interest" description="Disordered" evidence="3">
    <location>
        <begin position="944"/>
        <end position="971"/>
    </location>
</feature>
<feature type="region of interest" description="Disordered" evidence="3">
    <location>
        <begin position="116"/>
        <end position="139"/>
    </location>
</feature>
<evidence type="ECO:0000256" key="1">
    <source>
        <dbReference type="ARBA" id="ARBA00022741"/>
    </source>
</evidence>
<dbReference type="PANTHER" id="PTHR24418">
    <property type="entry name" value="TYROSINE-PROTEIN KINASE"/>
    <property type="match status" value="1"/>
</dbReference>
<dbReference type="SMART" id="SM00219">
    <property type="entry name" value="TyrKc"/>
    <property type="match status" value="1"/>
</dbReference>
<feature type="region of interest" description="Disordered" evidence="3">
    <location>
        <begin position="566"/>
        <end position="623"/>
    </location>
</feature>
<dbReference type="Proteomes" id="UP000650467">
    <property type="component" value="Unassembled WGS sequence"/>
</dbReference>
<feature type="compositionally biased region" description="Low complexity" evidence="3">
    <location>
        <begin position="596"/>
        <end position="605"/>
    </location>
</feature>
<feature type="compositionally biased region" description="Low complexity" evidence="3">
    <location>
        <begin position="685"/>
        <end position="699"/>
    </location>
</feature>
<feature type="region of interest" description="Disordered" evidence="3">
    <location>
        <begin position="729"/>
        <end position="787"/>
    </location>
</feature>
<evidence type="ECO:0000256" key="3">
    <source>
        <dbReference type="SAM" id="MobiDB-lite"/>
    </source>
</evidence>
<keyword evidence="1" id="KW-0547">Nucleotide-binding</keyword>
<keyword evidence="6" id="KW-1185">Reference proteome</keyword>
<dbReference type="InterPro" id="IPR000719">
    <property type="entry name" value="Prot_kinase_dom"/>
</dbReference>
<dbReference type="CDD" id="cd00192">
    <property type="entry name" value="PTKc"/>
    <property type="match status" value="1"/>
</dbReference>
<keyword evidence="2" id="KW-0067">ATP-binding</keyword>
<gene>
    <name evidence="5" type="ORF">HXX76_001141</name>
</gene>
<dbReference type="AlphaFoldDB" id="A0A835WBS1"/>
<accession>A0A835WBS1</accession>
<dbReference type="EMBL" id="JAEHOC010000002">
    <property type="protein sequence ID" value="KAG2444388.1"/>
    <property type="molecule type" value="Genomic_DNA"/>
</dbReference>
<proteinExistence type="predicted"/>
<comment type="caution">
    <text evidence="5">The sequence shown here is derived from an EMBL/GenBank/DDBJ whole genome shotgun (WGS) entry which is preliminary data.</text>
</comment>
<feature type="compositionally biased region" description="Gly residues" evidence="3">
    <location>
        <begin position="750"/>
        <end position="765"/>
    </location>
</feature>
<dbReference type="Pfam" id="PF07714">
    <property type="entry name" value="PK_Tyr_Ser-Thr"/>
    <property type="match status" value="1"/>
</dbReference>
<dbReference type="GO" id="GO:0005524">
    <property type="term" value="F:ATP binding"/>
    <property type="evidence" value="ECO:0007669"/>
    <property type="project" value="UniProtKB-KW"/>
</dbReference>
<dbReference type="OrthoDB" id="4062651at2759"/>
<dbReference type="PROSITE" id="PS00109">
    <property type="entry name" value="PROTEIN_KINASE_TYR"/>
    <property type="match status" value="1"/>
</dbReference>
<organism evidence="5 6">
    <name type="scientific">Chlamydomonas incerta</name>
    <dbReference type="NCBI Taxonomy" id="51695"/>
    <lineage>
        <taxon>Eukaryota</taxon>
        <taxon>Viridiplantae</taxon>
        <taxon>Chlorophyta</taxon>
        <taxon>core chlorophytes</taxon>
        <taxon>Chlorophyceae</taxon>
        <taxon>CS clade</taxon>
        <taxon>Chlamydomonadales</taxon>
        <taxon>Chlamydomonadaceae</taxon>
        <taxon>Chlamydomonas</taxon>
    </lineage>
</organism>
<dbReference type="InterPro" id="IPR050198">
    <property type="entry name" value="Non-receptor_tyrosine_kinases"/>
</dbReference>
<name>A0A835WBS1_CHLIN</name>
<protein>
    <recommendedName>
        <fullName evidence="4">Protein kinase domain-containing protein</fullName>
    </recommendedName>
</protein>